<keyword evidence="3" id="KW-1185">Reference proteome</keyword>
<accession>A0A1G6H7R7</accession>
<feature type="transmembrane region" description="Helical" evidence="1">
    <location>
        <begin position="91"/>
        <end position="110"/>
    </location>
</feature>
<keyword evidence="1" id="KW-0472">Membrane</keyword>
<reference evidence="3" key="1">
    <citation type="submission" date="2016-09" db="EMBL/GenBank/DDBJ databases">
        <authorList>
            <person name="Varghese N."/>
            <person name="Submissions S."/>
        </authorList>
    </citation>
    <scope>NUCLEOTIDE SEQUENCE [LARGE SCALE GENOMIC DNA]</scope>
    <source>
        <strain evidence="3">TNe-862</strain>
    </source>
</reference>
<dbReference type="OrthoDB" id="7324255at2"/>
<keyword evidence="1" id="KW-1133">Transmembrane helix</keyword>
<dbReference type="CDD" id="cd20746">
    <property type="entry name" value="FIX_Ntox15_NUC_DUF4112_RhsA-like"/>
    <property type="match status" value="1"/>
</dbReference>
<dbReference type="Proteomes" id="UP000198908">
    <property type="component" value="Unassembled WGS sequence"/>
</dbReference>
<gene>
    <name evidence="2" type="ORF">SAMN05421548_10227</name>
</gene>
<dbReference type="EMBL" id="FMYQ01000002">
    <property type="protein sequence ID" value="SDB90261.1"/>
    <property type="molecule type" value="Genomic_DNA"/>
</dbReference>
<keyword evidence="1" id="KW-0812">Transmembrane</keyword>
<dbReference type="RefSeq" id="WP_143189166.1">
    <property type="nucleotide sequence ID" value="NZ_FMYQ01000002.1"/>
</dbReference>
<organism evidence="2 3">
    <name type="scientific">Paraburkholderia lycopersici</name>
    <dbReference type="NCBI Taxonomy" id="416944"/>
    <lineage>
        <taxon>Bacteria</taxon>
        <taxon>Pseudomonadati</taxon>
        <taxon>Pseudomonadota</taxon>
        <taxon>Betaproteobacteria</taxon>
        <taxon>Burkholderiales</taxon>
        <taxon>Burkholderiaceae</taxon>
        <taxon>Paraburkholderia</taxon>
    </lineage>
</organism>
<evidence type="ECO:0000313" key="2">
    <source>
        <dbReference type="EMBL" id="SDB90261.1"/>
    </source>
</evidence>
<dbReference type="AlphaFoldDB" id="A0A1G6H7R7"/>
<protein>
    <submittedName>
        <fullName evidence="2">Uncharacterized protein</fullName>
    </submittedName>
</protein>
<dbReference type="InterPro" id="IPR049802">
    <property type="entry name" value="RhsC-like_FIX"/>
</dbReference>
<evidence type="ECO:0000256" key="1">
    <source>
        <dbReference type="SAM" id="Phobius"/>
    </source>
</evidence>
<dbReference type="STRING" id="416944.SAMN05421548_10227"/>
<proteinExistence type="predicted"/>
<evidence type="ECO:0000313" key="3">
    <source>
        <dbReference type="Proteomes" id="UP000198908"/>
    </source>
</evidence>
<name>A0A1G6H7R7_9BURK</name>
<sequence length="555" mass="62716">MSDMTVSNPAENRIGAIETGKRIWANAAAAADWIGGALKGEFGQQQTTGQIVFDATISMFPVLGEGTAARDTVAIIMHMADKREAMEDRWAWIKLVLCPIAVVPIFGGILKGIGKLVIRALEKSEDLAKLAEEVVRFVNRMCHGNAYEWLRKLDFTKYEVKVVGGLTEALDRFSGACRYIVRNMGNALPSHVVTYLSGLPAKLQPIRNAANRMVPQALRDLNDCLARVRAHMVEGTWADISVGSGKVTTREGEGQMVAAARDAGKEAHPAAKLADYSHVEGWPDLRRGSHIAQDENTGAKSYTVIKSFSDQAPIEAVTLAPGKYNLARVLDNTRRTTKSRYKLKGTISTRTKRSPNWLPRMAKNGREWREKWAVKMDWNHNGAYIHLDHIPTRTELMAMGVADIPADWNGLRIWKGMVSSQYDKELGRWLEGGETQYIIDFSHPYNKVLEDYVKKLIAMPTNWKDVTFCRLTGWQSARWTRMKSCRRSSRRAIRTVRLRLLVAHCPAMTALRRKSEEYRYVRLYLCRGKKRRFGARPRVLPAQEVHERHTVTTRD</sequence>